<evidence type="ECO:0000256" key="2">
    <source>
        <dbReference type="ARBA" id="ARBA00023002"/>
    </source>
</evidence>
<dbReference type="AlphaFoldDB" id="A0A1I1A841"/>
<dbReference type="PROSITE" id="PS51257">
    <property type="entry name" value="PROKAR_LIPOPROTEIN"/>
    <property type="match status" value="1"/>
</dbReference>
<dbReference type="EMBL" id="FOKI01000031">
    <property type="protein sequence ID" value="SFB34077.1"/>
    <property type="molecule type" value="Genomic_DNA"/>
</dbReference>
<dbReference type="GO" id="GO:0046872">
    <property type="term" value="F:metal ion binding"/>
    <property type="evidence" value="ECO:0007669"/>
    <property type="project" value="InterPro"/>
</dbReference>
<dbReference type="PROSITE" id="PS00060">
    <property type="entry name" value="ADH_IRON_2"/>
    <property type="match status" value="1"/>
</dbReference>
<evidence type="ECO:0000313" key="7">
    <source>
        <dbReference type="Proteomes" id="UP000198619"/>
    </source>
</evidence>
<dbReference type="STRING" id="84698.SAMN04488528_103111"/>
<proteinExistence type="inferred from homology"/>
<evidence type="ECO:0000313" key="6">
    <source>
        <dbReference type="EMBL" id="SFB34077.1"/>
    </source>
</evidence>
<keyword evidence="3" id="KW-0520">NAD</keyword>
<dbReference type="PROSITE" id="PS00913">
    <property type="entry name" value="ADH_IRON_1"/>
    <property type="match status" value="1"/>
</dbReference>
<dbReference type="RefSeq" id="WP_090042539.1">
    <property type="nucleotide sequence ID" value="NZ_FOKI01000031.1"/>
</dbReference>
<evidence type="ECO:0000259" key="4">
    <source>
        <dbReference type="Pfam" id="PF00465"/>
    </source>
</evidence>
<dbReference type="SUPFAM" id="SSF56796">
    <property type="entry name" value="Dehydroquinate synthase-like"/>
    <property type="match status" value="1"/>
</dbReference>
<accession>A0A1I1A841</accession>
<feature type="domain" description="Fe-containing alcohol dehydrogenase-like C-terminal" evidence="5">
    <location>
        <begin position="190"/>
        <end position="385"/>
    </location>
</feature>
<dbReference type="OrthoDB" id="9804734at2"/>
<reference evidence="6 7" key="1">
    <citation type="submission" date="2016-10" db="EMBL/GenBank/DDBJ databases">
        <authorList>
            <person name="de Groot N.N."/>
        </authorList>
    </citation>
    <scope>NUCLEOTIDE SEQUENCE [LARGE SCALE GENOMIC DNA]</scope>
    <source>
        <strain evidence="6 7">DSM 12271</strain>
    </source>
</reference>
<dbReference type="Pfam" id="PF00465">
    <property type="entry name" value="Fe-ADH"/>
    <property type="match status" value="1"/>
</dbReference>
<comment type="similarity">
    <text evidence="1">Belongs to the iron-containing alcohol dehydrogenase family.</text>
</comment>
<dbReference type="FunFam" id="3.40.50.1970:FF:000003">
    <property type="entry name" value="Alcohol dehydrogenase, iron-containing"/>
    <property type="match status" value="1"/>
</dbReference>
<dbReference type="CDD" id="cd08188">
    <property type="entry name" value="PDDH"/>
    <property type="match status" value="1"/>
</dbReference>
<keyword evidence="2" id="KW-0560">Oxidoreductase</keyword>
<protein>
    <submittedName>
        <fullName evidence="6">1,3-propanediol dehydrogenase</fullName>
    </submittedName>
</protein>
<evidence type="ECO:0000256" key="1">
    <source>
        <dbReference type="ARBA" id="ARBA00007358"/>
    </source>
</evidence>
<evidence type="ECO:0000256" key="3">
    <source>
        <dbReference type="ARBA" id="ARBA00023027"/>
    </source>
</evidence>
<organism evidence="6 7">
    <name type="scientific">Clostridium frigidicarnis</name>
    <dbReference type="NCBI Taxonomy" id="84698"/>
    <lineage>
        <taxon>Bacteria</taxon>
        <taxon>Bacillati</taxon>
        <taxon>Bacillota</taxon>
        <taxon>Clostridia</taxon>
        <taxon>Eubacteriales</taxon>
        <taxon>Clostridiaceae</taxon>
        <taxon>Clostridium</taxon>
    </lineage>
</organism>
<dbReference type="InterPro" id="IPR039697">
    <property type="entry name" value="Alcohol_dehydrogenase_Fe"/>
</dbReference>
<dbReference type="GO" id="GO:0004022">
    <property type="term" value="F:alcohol dehydrogenase (NAD+) activity"/>
    <property type="evidence" value="ECO:0007669"/>
    <property type="project" value="TreeGrafter"/>
</dbReference>
<gene>
    <name evidence="6" type="ORF">SAMN04488528_103111</name>
</gene>
<dbReference type="InterPro" id="IPR018211">
    <property type="entry name" value="ADH_Fe_CS"/>
</dbReference>
<feature type="domain" description="Alcohol dehydrogenase iron-type/glycerol dehydrogenase GldA" evidence="4">
    <location>
        <begin position="10"/>
        <end position="179"/>
    </location>
</feature>
<dbReference type="Gene3D" id="1.20.1090.10">
    <property type="entry name" value="Dehydroquinate synthase-like - alpha domain"/>
    <property type="match status" value="1"/>
</dbReference>
<dbReference type="FunFam" id="1.20.1090.10:FF:000001">
    <property type="entry name" value="Aldehyde-alcohol dehydrogenase"/>
    <property type="match status" value="1"/>
</dbReference>
<dbReference type="Pfam" id="PF25137">
    <property type="entry name" value="ADH_Fe_C"/>
    <property type="match status" value="1"/>
</dbReference>
<dbReference type="Proteomes" id="UP000198619">
    <property type="component" value="Unassembled WGS sequence"/>
</dbReference>
<dbReference type="InterPro" id="IPR056798">
    <property type="entry name" value="ADH_Fe_C"/>
</dbReference>
<dbReference type="Gene3D" id="3.40.50.1970">
    <property type="match status" value="1"/>
</dbReference>
<name>A0A1I1A841_9CLOT</name>
<sequence length="385" mass="41241">MRMYDYLVPSVNFMGAGCVKLVGERCNILGGKKALIVTDSFLRSMEGGAVELTVKSLEEAGIEVVYYDGVEPNPKDTNVAEGLKIYKDNGCDMIVTVGGGSSHDCGKGIGIVASHDGDLYEYAGIETLTNALPPIVSVNTTAGTASEVTRHCVITNTKTKVKYVIVSWRNLPLVSFNDPELMVKKPAGLTAATGMDALTHAIEAYVSKDANPVTDAAAIQAIKLISNNLRQAVALGENLVARENMAYGSLLAGMAFNNANLGYVHAMAHQLGGLYDMPHGVANAMLLPHVERYNLISNPQKFADIAEFMGENITGLSVMEAAEKAIDAMFRLSTDIGIPSSLKDMGIKEEDFAYMAEMALKDGNAFSNPRKGNERDIIAIFKAAF</sequence>
<evidence type="ECO:0000259" key="5">
    <source>
        <dbReference type="Pfam" id="PF25137"/>
    </source>
</evidence>
<dbReference type="PANTHER" id="PTHR11496:SF102">
    <property type="entry name" value="ALCOHOL DEHYDROGENASE 4"/>
    <property type="match status" value="1"/>
</dbReference>
<dbReference type="PANTHER" id="PTHR11496">
    <property type="entry name" value="ALCOHOL DEHYDROGENASE"/>
    <property type="match status" value="1"/>
</dbReference>
<dbReference type="InterPro" id="IPR001670">
    <property type="entry name" value="ADH_Fe/GldA"/>
</dbReference>
<keyword evidence="7" id="KW-1185">Reference proteome</keyword>